<accession>A0A4Q2M435</accession>
<dbReference type="AlphaFoldDB" id="A0A4Q2M435"/>
<dbReference type="PANTHER" id="PTHR42852">
    <property type="entry name" value="THIOL:DISULFIDE INTERCHANGE PROTEIN DSBE"/>
    <property type="match status" value="1"/>
</dbReference>
<dbReference type="GO" id="GO:0016491">
    <property type="term" value="F:oxidoreductase activity"/>
    <property type="evidence" value="ECO:0007669"/>
    <property type="project" value="InterPro"/>
</dbReference>
<gene>
    <name evidence="8" type="ORF">BJ972_001890</name>
    <name evidence="9" type="ORF">ESP50_06980</name>
</gene>
<dbReference type="Proteomes" id="UP000292686">
    <property type="component" value="Unassembled WGS sequence"/>
</dbReference>
<dbReference type="GO" id="GO:0017004">
    <property type="term" value="P:cytochrome complex assembly"/>
    <property type="evidence" value="ECO:0007669"/>
    <property type="project" value="UniProtKB-KW"/>
</dbReference>
<dbReference type="OrthoDB" id="9796554at2"/>
<feature type="chain" id="PRO_5033442725" evidence="6">
    <location>
        <begin position="29"/>
        <end position="198"/>
    </location>
</feature>
<evidence type="ECO:0000256" key="1">
    <source>
        <dbReference type="ARBA" id="ARBA00004196"/>
    </source>
</evidence>
<evidence type="ECO:0000313" key="10">
    <source>
        <dbReference type="Proteomes" id="UP000292686"/>
    </source>
</evidence>
<feature type="domain" description="Thioredoxin" evidence="7">
    <location>
        <begin position="49"/>
        <end position="195"/>
    </location>
</feature>
<keyword evidence="5" id="KW-0676">Redox-active center</keyword>
<dbReference type="CDD" id="cd02966">
    <property type="entry name" value="TlpA_like_family"/>
    <property type="match status" value="1"/>
</dbReference>
<keyword evidence="4" id="KW-1015">Disulfide bond</keyword>
<organism evidence="9 10">
    <name type="scientific">Agromyces atrinae</name>
    <dbReference type="NCBI Taxonomy" id="592376"/>
    <lineage>
        <taxon>Bacteria</taxon>
        <taxon>Bacillati</taxon>
        <taxon>Actinomycetota</taxon>
        <taxon>Actinomycetes</taxon>
        <taxon>Micrococcales</taxon>
        <taxon>Microbacteriaceae</taxon>
        <taxon>Agromyces</taxon>
    </lineage>
</organism>
<evidence type="ECO:0000259" key="7">
    <source>
        <dbReference type="PROSITE" id="PS51352"/>
    </source>
</evidence>
<dbReference type="Gene3D" id="3.40.30.10">
    <property type="entry name" value="Glutaredoxin"/>
    <property type="match status" value="1"/>
</dbReference>
<dbReference type="Pfam" id="PF00578">
    <property type="entry name" value="AhpC-TSA"/>
    <property type="match status" value="1"/>
</dbReference>
<dbReference type="InterPro" id="IPR000866">
    <property type="entry name" value="AhpC/TSA"/>
</dbReference>
<dbReference type="PROSITE" id="PS51352">
    <property type="entry name" value="THIOREDOXIN_2"/>
    <property type="match status" value="1"/>
</dbReference>
<feature type="signal peptide" evidence="6">
    <location>
        <begin position="1"/>
        <end position="28"/>
    </location>
</feature>
<dbReference type="GO" id="GO:0016209">
    <property type="term" value="F:antioxidant activity"/>
    <property type="evidence" value="ECO:0007669"/>
    <property type="project" value="InterPro"/>
</dbReference>
<reference evidence="8 11" key="2">
    <citation type="submission" date="2020-07" db="EMBL/GenBank/DDBJ databases">
        <title>Sequencing the genomes of 1000 actinobacteria strains.</title>
        <authorList>
            <person name="Klenk H.-P."/>
        </authorList>
    </citation>
    <scope>NUCLEOTIDE SEQUENCE [LARGE SCALE GENOMIC DNA]</scope>
    <source>
        <strain evidence="8 11">DSM 23870</strain>
    </source>
</reference>
<dbReference type="InterPro" id="IPR013766">
    <property type="entry name" value="Thioredoxin_domain"/>
</dbReference>
<dbReference type="EMBL" id="JACCBI010000001">
    <property type="protein sequence ID" value="NYD67371.1"/>
    <property type="molecule type" value="Genomic_DNA"/>
</dbReference>
<dbReference type="GO" id="GO:0016853">
    <property type="term" value="F:isomerase activity"/>
    <property type="evidence" value="ECO:0007669"/>
    <property type="project" value="UniProtKB-KW"/>
</dbReference>
<sequence length="198" mass="20777">MTSVRLRTAAVLAAAALLLVGCTSDPLADDYRSGSGKGYISGDGSLTEVAADDRGEPVEFEGTAIDGSAISSADYAGEVLVVNFWYAECAPCRAEAGDLQQLNETFEGEEAHLLGVNVRNQAATAASFEKQYGVTYPSVLDINDGTVQLAFAGEVPPNAVPTTIVLDREGRIAARILGQLRDPKIVETIVGDLLVEAE</sequence>
<dbReference type="PROSITE" id="PS51257">
    <property type="entry name" value="PROKAR_LIPOPROTEIN"/>
    <property type="match status" value="1"/>
</dbReference>
<evidence type="ECO:0000313" key="11">
    <source>
        <dbReference type="Proteomes" id="UP000581087"/>
    </source>
</evidence>
<proteinExistence type="predicted"/>
<comment type="subcellular location">
    <subcellularLocation>
        <location evidence="1">Cell envelope</location>
    </subcellularLocation>
</comment>
<evidence type="ECO:0000256" key="5">
    <source>
        <dbReference type="ARBA" id="ARBA00023284"/>
    </source>
</evidence>
<name>A0A4Q2M435_9MICO</name>
<evidence type="ECO:0000256" key="6">
    <source>
        <dbReference type="SAM" id="SignalP"/>
    </source>
</evidence>
<dbReference type="InterPro" id="IPR036249">
    <property type="entry name" value="Thioredoxin-like_sf"/>
</dbReference>
<evidence type="ECO:0000256" key="4">
    <source>
        <dbReference type="ARBA" id="ARBA00023157"/>
    </source>
</evidence>
<keyword evidence="2" id="KW-0201">Cytochrome c-type biogenesis</keyword>
<dbReference type="PANTHER" id="PTHR42852:SF6">
    <property type="entry name" value="THIOL:DISULFIDE INTERCHANGE PROTEIN DSBE"/>
    <property type="match status" value="1"/>
</dbReference>
<dbReference type="EMBL" id="SDPM01000003">
    <property type="protein sequence ID" value="RXZ86805.1"/>
    <property type="molecule type" value="Genomic_DNA"/>
</dbReference>
<dbReference type="InterPro" id="IPR050553">
    <property type="entry name" value="Thioredoxin_ResA/DsbE_sf"/>
</dbReference>
<dbReference type="Proteomes" id="UP000581087">
    <property type="component" value="Unassembled WGS sequence"/>
</dbReference>
<comment type="caution">
    <text evidence="9">The sequence shown here is derived from an EMBL/GenBank/DDBJ whole genome shotgun (WGS) entry which is preliminary data.</text>
</comment>
<evidence type="ECO:0000256" key="2">
    <source>
        <dbReference type="ARBA" id="ARBA00022748"/>
    </source>
</evidence>
<dbReference type="GO" id="GO:0030313">
    <property type="term" value="C:cell envelope"/>
    <property type="evidence" value="ECO:0007669"/>
    <property type="project" value="UniProtKB-SubCell"/>
</dbReference>
<keyword evidence="8" id="KW-0413">Isomerase</keyword>
<protein>
    <submittedName>
        <fullName evidence="8">Thiol-disulfide isomerase/thioredoxin</fullName>
    </submittedName>
    <submittedName>
        <fullName evidence="9">TlpA family protein disulfide reductase</fullName>
    </submittedName>
</protein>
<keyword evidence="6" id="KW-0732">Signal</keyword>
<keyword evidence="10" id="KW-1185">Reference proteome</keyword>
<evidence type="ECO:0000256" key="3">
    <source>
        <dbReference type="ARBA" id="ARBA00022968"/>
    </source>
</evidence>
<evidence type="ECO:0000313" key="9">
    <source>
        <dbReference type="EMBL" id="RXZ86805.1"/>
    </source>
</evidence>
<keyword evidence="3" id="KW-0812">Transmembrane</keyword>
<dbReference type="RefSeq" id="WP_129173500.1">
    <property type="nucleotide sequence ID" value="NZ_JACCBI010000001.1"/>
</dbReference>
<keyword evidence="3" id="KW-0735">Signal-anchor</keyword>
<evidence type="ECO:0000313" key="8">
    <source>
        <dbReference type="EMBL" id="NYD67371.1"/>
    </source>
</evidence>
<dbReference type="SUPFAM" id="SSF52833">
    <property type="entry name" value="Thioredoxin-like"/>
    <property type="match status" value="1"/>
</dbReference>
<reference evidence="9 10" key="1">
    <citation type="submission" date="2019-01" db="EMBL/GenBank/DDBJ databases">
        <title>Agromyces.</title>
        <authorList>
            <person name="Li J."/>
        </authorList>
    </citation>
    <scope>NUCLEOTIDE SEQUENCE [LARGE SCALE GENOMIC DNA]</scope>
    <source>
        <strain evidence="9 10">DSM 23870</strain>
    </source>
</reference>